<feature type="domain" description="Disease resistance R13L4/SHOC-2-like LRR" evidence="4">
    <location>
        <begin position="62"/>
        <end position="160"/>
    </location>
</feature>
<keyword evidence="2" id="KW-0611">Plant defense</keyword>
<evidence type="ECO:0000259" key="3">
    <source>
        <dbReference type="Pfam" id="PF23247"/>
    </source>
</evidence>
<feature type="domain" description="Disease resistance protein At4g27190-like leucine-rich repeats" evidence="3">
    <location>
        <begin position="279"/>
        <end position="382"/>
    </location>
</feature>
<evidence type="ECO:0000313" key="5">
    <source>
        <dbReference type="EMBL" id="CAK7345773.1"/>
    </source>
</evidence>
<dbReference type="PANTHER" id="PTHR33463:SF209">
    <property type="entry name" value="DISEASE RESISTANCE PROTEIN RPS2-LIKE"/>
    <property type="match status" value="1"/>
</dbReference>
<dbReference type="Pfam" id="PF23598">
    <property type="entry name" value="LRR_14"/>
    <property type="match status" value="1"/>
</dbReference>
<name>A0AAV1S6A5_9ROSI</name>
<dbReference type="SUPFAM" id="SSF52058">
    <property type="entry name" value="L domain-like"/>
    <property type="match status" value="1"/>
</dbReference>
<accession>A0AAV1S6A5</accession>
<dbReference type="Proteomes" id="UP001314170">
    <property type="component" value="Unassembled WGS sequence"/>
</dbReference>
<dbReference type="InterPro" id="IPR032675">
    <property type="entry name" value="LRR_dom_sf"/>
</dbReference>
<sequence length="448" mass="51397">MHDVLRDLALVITSPRGNNDSKFLVRAGLRDRSHGNEEEWKQMKRISFMKTHWTLYPNHRILAKLPSEVGSLKNLEELQMAEVGVQSLPFEIRNLNRLISLIVSSTSVEIPVGVITSLISLEQLQIDGKLQELASVRMMDEVASLGNLTKIHFQFPTVEHLEGFLSSSWSWKEQRLLNFRFFVNDDFGHLLDRQPELSHGALTYNCYGSLIHRPLGLSHGTSRYGFQDSPTTPIPPAVMRVLSRSQEFFVKFHPVSSCDDIEILANGDESEEGDVLPDLEDLRLYRLPKLRIIMEGQVSTRSFSNLNSLILSTCHHVKQIFSWSMIKQLSKLENLSVHTCHRLEDNFEENASEPEMVRNDGHQLPRLKLLKLRALPKLVSIDRIISLASVSIEEIWIHRCNVKSLPSSLVDAPKLRMIAGSSRQWWDEKLEWKDNAIKQRLQILFSVR</sequence>
<protein>
    <submittedName>
        <fullName evidence="5">Uncharacterized protein</fullName>
    </submittedName>
</protein>
<dbReference type="InterPro" id="IPR057135">
    <property type="entry name" value="At4g27190-like_LRR"/>
</dbReference>
<organism evidence="5 6">
    <name type="scientific">Dovyalis caffra</name>
    <dbReference type="NCBI Taxonomy" id="77055"/>
    <lineage>
        <taxon>Eukaryota</taxon>
        <taxon>Viridiplantae</taxon>
        <taxon>Streptophyta</taxon>
        <taxon>Embryophyta</taxon>
        <taxon>Tracheophyta</taxon>
        <taxon>Spermatophyta</taxon>
        <taxon>Magnoliopsida</taxon>
        <taxon>eudicotyledons</taxon>
        <taxon>Gunneridae</taxon>
        <taxon>Pentapetalae</taxon>
        <taxon>rosids</taxon>
        <taxon>fabids</taxon>
        <taxon>Malpighiales</taxon>
        <taxon>Salicaceae</taxon>
        <taxon>Flacourtieae</taxon>
        <taxon>Dovyalis</taxon>
    </lineage>
</organism>
<dbReference type="InterPro" id="IPR055414">
    <property type="entry name" value="LRR_R13L4/SHOC2-like"/>
</dbReference>
<keyword evidence="6" id="KW-1185">Reference proteome</keyword>
<evidence type="ECO:0000259" key="4">
    <source>
        <dbReference type="Pfam" id="PF23598"/>
    </source>
</evidence>
<reference evidence="5 6" key="1">
    <citation type="submission" date="2024-01" db="EMBL/GenBank/DDBJ databases">
        <authorList>
            <person name="Waweru B."/>
        </authorList>
    </citation>
    <scope>NUCLEOTIDE SEQUENCE [LARGE SCALE GENOMIC DNA]</scope>
</reference>
<dbReference type="PANTHER" id="PTHR33463">
    <property type="entry name" value="NB-ARC DOMAIN-CONTAINING PROTEIN-RELATED"/>
    <property type="match status" value="1"/>
</dbReference>
<evidence type="ECO:0000256" key="1">
    <source>
        <dbReference type="ARBA" id="ARBA00022737"/>
    </source>
</evidence>
<evidence type="ECO:0000256" key="2">
    <source>
        <dbReference type="ARBA" id="ARBA00022821"/>
    </source>
</evidence>
<dbReference type="Gene3D" id="3.80.10.10">
    <property type="entry name" value="Ribonuclease Inhibitor"/>
    <property type="match status" value="2"/>
</dbReference>
<gene>
    <name evidence="5" type="ORF">DCAF_LOCUS18435</name>
</gene>
<dbReference type="AlphaFoldDB" id="A0AAV1S6A5"/>
<dbReference type="EMBL" id="CAWUPB010001168">
    <property type="protein sequence ID" value="CAK7345773.1"/>
    <property type="molecule type" value="Genomic_DNA"/>
</dbReference>
<keyword evidence="1" id="KW-0677">Repeat</keyword>
<dbReference type="InterPro" id="IPR050905">
    <property type="entry name" value="Plant_NBS-LRR"/>
</dbReference>
<evidence type="ECO:0000313" key="6">
    <source>
        <dbReference type="Proteomes" id="UP001314170"/>
    </source>
</evidence>
<dbReference type="Pfam" id="PF23247">
    <property type="entry name" value="LRR_RPS2"/>
    <property type="match status" value="1"/>
</dbReference>
<comment type="caution">
    <text evidence="5">The sequence shown here is derived from an EMBL/GenBank/DDBJ whole genome shotgun (WGS) entry which is preliminary data.</text>
</comment>
<proteinExistence type="predicted"/>